<dbReference type="EMBL" id="JAMZMM010000318">
    <property type="protein sequence ID" value="MCP2731359.1"/>
    <property type="molecule type" value="Genomic_DNA"/>
</dbReference>
<evidence type="ECO:0000313" key="3">
    <source>
        <dbReference type="Proteomes" id="UP001204953"/>
    </source>
</evidence>
<dbReference type="AlphaFoldDB" id="A0AAE3GVQ7"/>
<dbReference type="InterPro" id="IPR035093">
    <property type="entry name" value="RelE/ParE_toxin_dom_sf"/>
</dbReference>
<dbReference type="Proteomes" id="UP001204953">
    <property type="component" value="Unassembled WGS sequence"/>
</dbReference>
<dbReference type="Pfam" id="PF15738">
    <property type="entry name" value="YafQ_toxin"/>
    <property type="match status" value="1"/>
</dbReference>
<dbReference type="InterPro" id="IPR004386">
    <property type="entry name" value="Toxin_YafQ-like"/>
</dbReference>
<keyword evidence="1" id="KW-1277">Toxin-antitoxin system</keyword>
<evidence type="ECO:0000256" key="1">
    <source>
        <dbReference type="ARBA" id="ARBA00022649"/>
    </source>
</evidence>
<keyword evidence="3" id="KW-1185">Reference proteome</keyword>
<dbReference type="SUPFAM" id="SSF143011">
    <property type="entry name" value="RelE-like"/>
    <property type="match status" value="1"/>
</dbReference>
<dbReference type="InterPro" id="IPR007712">
    <property type="entry name" value="RelE/ParE_toxin"/>
</dbReference>
<dbReference type="Gene3D" id="3.30.2310.20">
    <property type="entry name" value="RelE-like"/>
    <property type="match status" value="1"/>
</dbReference>
<gene>
    <name evidence="2" type="ORF">NJ959_23310</name>
</gene>
<name>A0AAE3GVQ7_9CYAN</name>
<protein>
    <submittedName>
        <fullName evidence="2">Type II toxin-antitoxin system mRNA interferase toxin, RelE/StbE family</fullName>
    </submittedName>
</protein>
<proteinExistence type="predicted"/>
<comment type="caution">
    <text evidence="2">The sequence shown here is derived from an EMBL/GenBank/DDBJ whole genome shotgun (WGS) entry which is preliminary data.</text>
</comment>
<accession>A0AAE3GVQ7</accession>
<reference evidence="2" key="1">
    <citation type="submission" date="2022-06" db="EMBL/GenBank/DDBJ databases">
        <title>New cyanobacteria of genus Symplocastrum in benthos of Lake Baikal.</title>
        <authorList>
            <person name="Sorokovikova E."/>
            <person name="Tikhonova I."/>
            <person name="Krasnopeev A."/>
            <person name="Evseev P."/>
            <person name="Gladkikh A."/>
            <person name="Belykh O."/>
        </authorList>
    </citation>
    <scope>NUCLEOTIDE SEQUENCE</scope>
    <source>
        <strain evidence="2">BBK-W-15</strain>
    </source>
</reference>
<sequence length="94" mass="10726">MRIISIAPSFKRAYKAMIRKHPEIKPKIEAVLRLLAENSFHPSLQTHKLKGQLAGAWACTVEYDCRIVFDFVANSNVEEDDILLIDIGSHDEVY</sequence>
<organism evidence="2 3">
    <name type="scientific">Limnofasciculus baicalensis BBK-W-15</name>
    <dbReference type="NCBI Taxonomy" id="2699891"/>
    <lineage>
        <taxon>Bacteria</taxon>
        <taxon>Bacillati</taxon>
        <taxon>Cyanobacteriota</taxon>
        <taxon>Cyanophyceae</taxon>
        <taxon>Coleofasciculales</taxon>
        <taxon>Coleofasciculaceae</taxon>
        <taxon>Limnofasciculus</taxon>
        <taxon>Limnofasciculus baicalensis</taxon>
    </lineage>
</organism>
<dbReference type="RefSeq" id="WP_254014100.1">
    <property type="nucleotide sequence ID" value="NZ_JAMZMM010000318.1"/>
</dbReference>
<evidence type="ECO:0000313" key="2">
    <source>
        <dbReference type="EMBL" id="MCP2731359.1"/>
    </source>
</evidence>
<dbReference type="NCBIfam" id="TIGR02385">
    <property type="entry name" value="RelE_StbE"/>
    <property type="match status" value="1"/>
</dbReference>